<evidence type="ECO:0000256" key="4">
    <source>
        <dbReference type="ARBA" id="ARBA00022519"/>
    </source>
</evidence>
<evidence type="ECO:0000256" key="7">
    <source>
        <dbReference type="ARBA" id="ARBA00023136"/>
    </source>
</evidence>
<evidence type="ECO:0000259" key="10">
    <source>
        <dbReference type="Pfam" id="PF04290"/>
    </source>
</evidence>
<dbReference type="EMBL" id="JACRDE010000348">
    <property type="protein sequence ID" value="MBI5250476.1"/>
    <property type="molecule type" value="Genomic_DNA"/>
</dbReference>
<dbReference type="InterPro" id="IPR007387">
    <property type="entry name" value="TRAP_DctQ"/>
</dbReference>
<feature type="transmembrane region" description="Helical" evidence="9">
    <location>
        <begin position="129"/>
        <end position="152"/>
    </location>
</feature>
<protein>
    <submittedName>
        <fullName evidence="11">TRAP transporter small permease</fullName>
    </submittedName>
</protein>
<accession>A0A9D6V1R7</accession>
<organism evidence="11 12">
    <name type="scientific">Desulfomonile tiedjei</name>
    <dbReference type="NCBI Taxonomy" id="2358"/>
    <lineage>
        <taxon>Bacteria</taxon>
        <taxon>Pseudomonadati</taxon>
        <taxon>Thermodesulfobacteriota</taxon>
        <taxon>Desulfomonilia</taxon>
        <taxon>Desulfomonilales</taxon>
        <taxon>Desulfomonilaceae</taxon>
        <taxon>Desulfomonile</taxon>
    </lineage>
</organism>
<dbReference type="Proteomes" id="UP000807825">
    <property type="component" value="Unassembled WGS sequence"/>
</dbReference>
<proteinExistence type="inferred from homology"/>
<dbReference type="AlphaFoldDB" id="A0A9D6V1R7"/>
<feature type="transmembrane region" description="Helical" evidence="9">
    <location>
        <begin position="84"/>
        <end position="109"/>
    </location>
</feature>
<dbReference type="GO" id="GO:0005886">
    <property type="term" value="C:plasma membrane"/>
    <property type="evidence" value="ECO:0007669"/>
    <property type="project" value="UniProtKB-SubCell"/>
</dbReference>
<keyword evidence="5 9" id="KW-0812">Transmembrane</keyword>
<keyword evidence="3" id="KW-1003">Cell membrane</keyword>
<dbReference type="PANTHER" id="PTHR35011:SF10">
    <property type="entry name" value="TRAP TRANSPORTER SMALL PERMEASE PROTEIN"/>
    <property type="match status" value="1"/>
</dbReference>
<comment type="similarity">
    <text evidence="8">Belongs to the TRAP transporter small permease family.</text>
</comment>
<keyword evidence="2" id="KW-0813">Transport</keyword>
<keyword evidence="6 9" id="KW-1133">Transmembrane helix</keyword>
<feature type="transmembrane region" description="Helical" evidence="9">
    <location>
        <begin position="7"/>
        <end position="31"/>
    </location>
</feature>
<dbReference type="Pfam" id="PF04290">
    <property type="entry name" value="DctQ"/>
    <property type="match status" value="1"/>
</dbReference>
<feature type="domain" description="Tripartite ATP-independent periplasmic transporters DctQ component" evidence="10">
    <location>
        <begin position="27"/>
        <end position="152"/>
    </location>
</feature>
<reference evidence="11" key="1">
    <citation type="submission" date="2020-07" db="EMBL/GenBank/DDBJ databases">
        <title>Huge and variable diversity of episymbiotic CPR bacteria and DPANN archaea in groundwater ecosystems.</title>
        <authorList>
            <person name="He C.Y."/>
            <person name="Keren R."/>
            <person name="Whittaker M."/>
            <person name="Farag I.F."/>
            <person name="Doudna J."/>
            <person name="Cate J.H.D."/>
            <person name="Banfield J.F."/>
        </authorList>
    </citation>
    <scope>NUCLEOTIDE SEQUENCE</scope>
    <source>
        <strain evidence="11">NC_groundwater_1664_Pr3_B-0.1um_52_9</strain>
    </source>
</reference>
<dbReference type="PANTHER" id="PTHR35011">
    <property type="entry name" value="2,3-DIKETO-L-GULONATE TRAP TRANSPORTER SMALL PERMEASE PROTEIN YIAM"/>
    <property type="match status" value="1"/>
</dbReference>
<name>A0A9D6V1R7_9BACT</name>
<evidence type="ECO:0000256" key="3">
    <source>
        <dbReference type="ARBA" id="ARBA00022475"/>
    </source>
</evidence>
<evidence type="ECO:0000256" key="1">
    <source>
        <dbReference type="ARBA" id="ARBA00004429"/>
    </source>
</evidence>
<evidence type="ECO:0000256" key="8">
    <source>
        <dbReference type="ARBA" id="ARBA00038436"/>
    </source>
</evidence>
<keyword evidence="4" id="KW-0997">Cell inner membrane</keyword>
<evidence type="ECO:0000256" key="2">
    <source>
        <dbReference type="ARBA" id="ARBA00022448"/>
    </source>
</evidence>
<feature type="transmembrane region" description="Helical" evidence="9">
    <location>
        <begin position="43"/>
        <end position="63"/>
    </location>
</feature>
<dbReference type="GO" id="GO:0022857">
    <property type="term" value="F:transmembrane transporter activity"/>
    <property type="evidence" value="ECO:0007669"/>
    <property type="project" value="TreeGrafter"/>
</dbReference>
<dbReference type="GO" id="GO:0015740">
    <property type="term" value="P:C4-dicarboxylate transport"/>
    <property type="evidence" value="ECO:0007669"/>
    <property type="project" value="TreeGrafter"/>
</dbReference>
<evidence type="ECO:0000313" key="12">
    <source>
        <dbReference type="Proteomes" id="UP000807825"/>
    </source>
</evidence>
<dbReference type="InterPro" id="IPR055348">
    <property type="entry name" value="DctQ"/>
</dbReference>
<gene>
    <name evidence="11" type="ORF">HY912_13365</name>
</gene>
<keyword evidence="7 9" id="KW-0472">Membrane</keyword>
<evidence type="ECO:0000256" key="5">
    <source>
        <dbReference type="ARBA" id="ARBA00022692"/>
    </source>
</evidence>
<sequence>MKTFSVVVVSVSRLMFVIAGLAMASSVLLTVSDVILRCFRRPILGTYELVGILSAILIGFSLPQTSRTQGHVFMDMFTERLSPGMWQCFHIVSRIVGIFFFAIVSWYLWVMGNDYWASGEGSTTLQIPLYPVAYALSICCLVECLVLVVGMFEEKEVEK</sequence>
<comment type="subcellular location">
    <subcellularLocation>
        <location evidence="1">Cell inner membrane</location>
        <topology evidence="1">Multi-pass membrane protein</topology>
    </subcellularLocation>
</comment>
<evidence type="ECO:0000256" key="9">
    <source>
        <dbReference type="SAM" id="Phobius"/>
    </source>
</evidence>
<comment type="caution">
    <text evidence="11">The sequence shown here is derived from an EMBL/GenBank/DDBJ whole genome shotgun (WGS) entry which is preliminary data.</text>
</comment>
<evidence type="ECO:0000256" key="6">
    <source>
        <dbReference type="ARBA" id="ARBA00022989"/>
    </source>
</evidence>
<evidence type="ECO:0000313" key="11">
    <source>
        <dbReference type="EMBL" id="MBI5250476.1"/>
    </source>
</evidence>